<keyword evidence="2" id="KW-0285">Flavoprotein</keyword>
<dbReference type="AlphaFoldDB" id="A0A8J5FJL8"/>
<gene>
    <name evidence="4" type="ORF">ZIOFF_050007</name>
</gene>
<dbReference type="SUPFAM" id="SSF48173">
    <property type="entry name" value="Cryptochrome/photolyase FAD-binding domain"/>
    <property type="match status" value="1"/>
</dbReference>
<dbReference type="Proteomes" id="UP000734854">
    <property type="component" value="Unassembled WGS sequence"/>
</dbReference>
<evidence type="ECO:0000313" key="5">
    <source>
        <dbReference type="Proteomes" id="UP000734854"/>
    </source>
</evidence>
<dbReference type="InterPro" id="IPR014729">
    <property type="entry name" value="Rossmann-like_a/b/a_fold"/>
</dbReference>
<evidence type="ECO:0000313" key="4">
    <source>
        <dbReference type="EMBL" id="KAG6488758.1"/>
    </source>
</evidence>
<feature type="binding site" evidence="2">
    <location>
        <begin position="370"/>
        <end position="374"/>
    </location>
    <ligand>
        <name>FAD</name>
        <dbReference type="ChEBI" id="CHEBI:57692"/>
    </ligand>
</feature>
<keyword evidence="5" id="KW-1185">Reference proteome</keyword>
<accession>A0A8J5FJL8</accession>
<comment type="caution">
    <text evidence="4">The sequence shown here is derived from an EMBL/GenBank/DDBJ whole genome shotgun (WGS) entry which is preliminary data.</text>
</comment>
<proteinExistence type="inferred from homology"/>
<feature type="domain" description="Photolyase/cryptochrome alpha/beta" evidence="3">
    <location>
        <begin position="119"/>
        <end position="253"/>
    </location>
</feature>
<dbReference type="Gene3D" id="1.25.40.80">
    <property type="match status" value="1"/>
</dbReference>
<organism evidence="4 5">
    <name type="scientific">Zingiber officinale</name>
    <name type="common">Ginger</name>
    <name type="synonym">Amomum zingiber</name>
    <dbReference type="NCBI Taxonomy" id="94328"/>
    <lineage>
        <taxon>Eukaryota</taxon>
        <taxon>Viridiplantae</taxon>
        <taxon>Streptophyta</taxon>
        <taxon>Embryophyta</taxon>
        <taxon>Tracheophyta</taxon>
        <taxon>Spermatophyta</taxon>
        <taxon>Magnoliopsida</taxon>
        <taxon>Liliopsida</taxon>
        <taxon>Zingiberales</taxon>
        <taxon>Zingiberaceae</taxon>
        <taxon>Zingiber</taxon>
    </lineage>
</organism>
<dbReference type="Gene3D" id="3.40.50.620">
    <property type="entry name" value="HUPs"/>
    <property type="match status" value="1"/>
</dbReference>
<dbReference type="PANTHER" id="PTHR11455">
    <property type="entry name" value="CRYPTOCHROME"/>
    <property type="match status" value="1"/>
</dbReference>
<dbReference type="GO" id="GO:0003677">
    <property type="term" value="F:DNA binding"/>
    <property type="evidence" value="ECO:0007669"/>
    <property type="project" value="TreeGrafter"/>
</dbReference>
<dbReference type="InterPro" id="IPR006050">
    <property type="entry name" value="DNA_photolyase_N"/>
</dbReference>
<dbReference type="InterPro" id="IPR036155">
    <property type="entry name" value="Crypto/Photolyase_N_sf"/>
</dbReference>
<evidence type="ECO:0000259" key="3">
    <source>
        <dbReference type="PROSITE" id="PS51645"/>
    </source>
</evidence>
<protein>
    <recommendedName>
        <fullName evidence="3">Photolyase/cryptochrome alpha/beta domain-containing protein</fullName>
    </recommendedName>
</protein>
<dbReference type="SUPFAM" id="SSF52425">
    <property type="entry name" value="Cryptochrome/photolyase, N-terminal domain"/>
    <property type="match status" value="1"/>
</dbReference>
<dbReference type="EMBL" id="JACMSC010000014">
    <property type="protein sequence ID" value="KAG6488758.1"/>
    <property type="molecule type" value="Genomic_DNA"/>
</dbReference>
<dbReference type="InterPro" id="IPR002081">
    <property type="entry name" value="Cryptochrome/DNA_photolyase_1"/>
</dbReference>
<dbReference type="GO" id="GO:0000719">
    <property type="term" value="P:photoreactive repair"/>
    <property type="evidence" value="ECO:0007669"/>
    <property type="project" value="TreeGrafter"/>
</dbReference>
<sequence>MECRHHPPSSSSSSEEEDNQTRLRFSSLSLSLFYPHLSSTSSSSSSSSSNLLSSVPFSLKIPTQITSLSLSLSPFPSELSSSSSSRFTPSRLSNSIFLSSLSFFRRRTADPLVAAGSRRCAIVWFRADLRLHDHEALSAANADSLSFLPVFLFDPRDFGRSADGFDRTGHRRARFLLDSVADLRAGLRRRGSDLVVRVGCPEVVLPELARAVGADAVYAHREVSRDEVRAEERVGKAMEDEGVEVKYFWGSTLHHIDDLPFELEQMPTDYGGLREKMKSVKVRKAIEAPEELRRMPSRGGVEPGEIPSMQDLGFNPAPTMSQDRKPFFSTPVGGETEALDRLKKYAAEWQAQPNKARTSTTDSIYGATFSCKISPWLSTGCISPRFMFEELKNATRNVSTASSSNCSPDSADGGANWLMFELLWRDFFRFTTMKCSSANKMVEAASNSTVALA</sequence>
<dbReference type="PROSITE" id="PS51645">
    <property type="entry name" value="PHR_CRY_ALPHA_BETA"/>
    <property type="match status" value="1"/>
</dbReference>
<comment type="similarity">
    <text evidence="1">Belongs to the DNA photolyase class-1 family.</text>
</comment>
<reference evidence="4 5" key="1">
    <citation type="submission" date="2020-08" db="EMBL/GenBank/DDBJ databases">
        <title>Plant Genome Project.</title>
        <authorList>
            <person name="Zhang R.-G."/>
        </authorList>
    </citation>
    <scope>NUCLEOTIDE SEQUENCE [LARGE SCALE GENOMIC DNA]</scope>
    <source>
        <tissue evidence="4">Rhizome</tissue>
    </source>
</reference>
<keyword evidence="2" id="KW-0274">FAD</keyword>
<dbReference type="GO" id="GO:0071949">
    <property type="term" value="F:FAD binding"/>
    <property type="evidence" value="ECO:0007669"/>
    <property type="project" value="TreeGrafter"/>
</dbReference>
<evidence type="ECO:0000256" key="2">
    <source>
        <dbReference type="PIRSR" id="PIRSR602081-1"/>
    </source>
</evidence>
<comment type="cofactor">
    <cofactor evidence="2">
        <name>FAD</name>
        <dbReference type="ChEBI" id="CHEBI:57692"/>
    </cofactor>
    <text evidence="2">Binds 1 FAD per subunit.</text>
</comment>
<dbReference type="GO" id="GO:0003904">
    <property type="term" value="F:deoxyribodipyrimidine photo-lyase activity"/>
    <property type="evidence" value="ECO:0007669"/>
    <property type="project" value="TreeGrafter"/>
</dbReference>
<dbReference type="InterPro" id="IPR036134">
    <property type="entry name" value="Crypto/Photolyase_FAD-like_sf"/>
</dbReference>
<name>A0A8J5FJL8_ZINOF</name>
<dbReference type="PANTHER" id="PTHR11455:SF2">
    <property type="entry name" value="BLUE-LIGHT PHOTORECEPTOR PHR2"/>
    <property type="match status" value="1"/>
</dbReference>
<dbReference type="Pfam" id="PF00875">
    <property type="entry name" value="DNA_photolyase"/>
    <property type="match status" value="1"/>
</dbReference>
<evidence type="ECO:0000256" key="1">
    <source>
        <dbReference type="ARBA" id="ARBA00005862"/>
    </source>
</evidence>
<feature type="binding site" evidence="2">
    <location>
        <begin position="421"/>
        <end position="428"/>
    </location>
    <ligand>
        <name>FAD</name>
        <dbReference type="ChEBI" id="CHEBI:57692"/>
    </ligand>
</feature>